<protein>
    <recommendedName>
        <fullName evidence="1">G domain-containing protein</fullName>
    </recommendedName>
</protein>
<evidence type="ECO:0000259" key="1">
    <source>
        <dbReference type="Pfam" id="PF01926"/>
    </source>
</evidence>
<accession>A0A0C2WCU2</accession>
<dbReference type="CDD" id="cd00882">
    <property type="entry name" value="Ras_like_GTPase"/>
    <property type="match status" value="1"/>
</dbReference>
<evidence type="ECO:0000313" key="2">
    <source>
        <dbReference type="EMBL" id="KIL54396.1"/>
    </source>
</evidence>
<dbReference type="Gene3D" id="3.40.50.300">
    <property type="entry name" value="P-loop containing nucleotide triphosphate hydrolases"/>
    <property type="match status" value="1"/>
</dbReference>
<name>A0A0C2WCU2_AMAMK</name>
<dbReference type="OrthoDB" id="8954335at2759"/>
<reference evidence="2 3" key="1">
    <citation type="submission" date="2014-04" db="EMBL/GenBank/DDBJ databases">
        <title>Evolutionary Origins and Diversification of the Mycorrhizal Mutualists.</title>
        <authorList>
            <consortium name="DOE Joint Genome Institute"/>
            <consortium name="Mycorrhizal Genomics Consortium"/>
            <person name="Kohler A."/>
            <person name="Kuo A."/>
            <person name="Nagy L.G."/>
            <person name="Floudas D."/>
            <person name="Copeland A."/>
            <person name="Barry K.W."/>
            <person name="Cichocki N."/>
            <person name="Veneault-Fourrey C."/>
            <person name="LaButti K."/>
            <person name="Lindquist E.A."/>
            <person name="Lipzen A."/>
            <person name="Lundell T."/>
            <person name="Morin E."/>
            <person name="Murat C."/>
            <person name="Riley R."/>
            <person name="Ohm R."/>
            <person name="Sun H."/>
            <person name="Tunlid A."/>
            <person name="Henrissat B."/>
            <person name="Grigoriev I.V."/>
            <person name="Hibbett D.S."/>
            <person name="Martin F."/>
        </authorList>
    </citation>
    <scope>NUCLEOTIDE SEQUENCE [LARGE SCALE GENOMIC DNA]</scope>
    <source>
        <strain evidence="2 3">Koide BX008</strain>
    </source>
</reference>
<dbReference type="InterPro" id="IPR006073">
    <property type="entry name" value="GTP-bd"/>
</dbReference>
<dbReference type="PROSITE" id="PS00675">
    <property type="entry name" value="SIGMA54_INTERACT_1"/>
    <property type="match status" value="1"/>
</dbReference>
<dbReference type="InterPro" id="IPR027417">
    <property type="entry name" value="P-loop_NTPase"/>
</dbReference>
<dbReference type="InParanoid" id="A0A0C2WCU2"/>
<dbReference type="HOGENOM" id="CLU_050405_0_1_1"/>
<dbReference type="STRING" id="946122.A0A0C2WCU2"/>
<evidence type="ECO:0000313" key="3">
    <source>
        <dbReference type="Proteomes" id="UP000054549"/>
    </source>
</evidence>
<dbReference type="AlphaFoldDB" id="A0A0C2WCU2"/>
<sequence>MHLVYKKGRGKQARQIDPTSPSYGGCFLFHSDFQQVTNYLQFPAMAQPNIIIFGETGVGKSSLVNLIAGTDVAATDSGSAGRTFQSSAYDVSIGDTTFKVHDTAGLDEGQGGSVGNQRAIVQLYELLRKLEDGVSLLVFCMRPRVKGSCTRNWLLFWDIICQRRVPILLAVTGLEFEEDMDAWWGRNQENFAIKEMYPTGVACITATRGKRRRDGTFSLDDEYEISREKVRKAIKTLYRREPWKVERAEWFKTIVEVSVNVQKGKKEEIRNCRTELGSATRELIDRKLMTKEEGEELAHALKDI</sequence>
<dbReference type="SUPFAM" id="SSF52540">
    <property type="entry name" value="P-loop containing nucleoside triphosphate hydrolases"/>
    <property type="match status" value="1"/>
</dbReference>
<dbReference type="InterPro" id="IPR025662">
    <property type="entry name" value="Sigma_54_int_dom_ATP-bd_1"/>
</dbReference>
<dbReference type="EMBL" id="KN818767">
    <property type="protein sequence ID" value="KIL54396.1"/>
    <property type="molecule type" value="Genomic_DNA"/>
</dbReference>
<dbReference type="GO" id="GO:0005525">
    <property type="term" value="F:GTP binding"/>
    <property type="evidence" value="ECO:0007669"/>
    <property type="project" value="InterPro"/>
</dbReference>
<dbReference type="Pfam" id="PF01926">
    <property type="entry name" value="MMR_HSR1"/>
    <property type="match status" value="1"/>
</dbReference>
<dbReference type="Proteomes" id="UP000054549">
    <property type="component" value="Unassembled WGS sequence"/>
</dbReference>
<proteinExistence type="predicted"/>
<keyword evidence="3" id="KW-1185">Reference proteome</keyword>
<feature type="domain" description="G" evidence="1">
    <location>
        <begin position="50"/>
        <end position="141"/>
    </location>
</feature>
<organism evidence="2 3">
    <name type="scientific">Amanita muscaria (strain Koide BX008)</name>
    <dbReference type="NCBI Taxonomy" id="946122"/>
    <lineage>
        <taxon>Eukaryota</taxon>
        <taxon>Fungi</taxon>
        <taxon>Dikarya</taxon>
        <taxon>Basidiomycota</taxon>
        <taxon>Agaricomycotina</taxon>
        <taxon>Agaricomycetes</taxon>
        <taxon>Agaricomycetidae</taxon>
        <taxon>Agaricales</taxon>
        <taxon>Pluteineae</taxon>
        <taxon>Amanitaceae</taxon>
        <taxon>Amanita</taxon>
    </lineage>
</organism>
<gene>
    <name evidence="2" type="ORF">M378DRAFT_28743</name>
</gene>